<feature type="compositionally biased region" description="Basic and acidic residues" evidence="1">
    <location>
        <begin position="60"/>
        <end position="74"/>
    </location>
</feature>
<dbReference type="HOGENOM" id="CLU_2691079_0_0_1"/>
<sequence length="74" mass="8570">MVLERQREPASGLWVRAGEWPLDREGGGPMGFSERLGERETGSERQRECASNRFEQGMAWHRDEEENHGGERKK</sequence>
<proteinExistence type="predicted"/>
<reference evidence="3" key="1">
    <citation type="journal article" date="2013" name="Science">
        <title>The Amborella genome and the evolution of flowering plants.</title>
        <authorList>
            <consortium name="Amborella Genome Project"/>
        </authorList>
    </citation>
    <scope>NUCLEOTIDE SEQUENCE [LARGE SCALE GENOMIC DNA]</scope>
</reference>
<organism evidence="2 3">
    <name type="scientific">Amborella trichopoda</name>
    <dbReference type="NCBI Taxonomy" id="13333"/>
    <lineage>
        <taxon>Eukaryota</taxon>
        <taxon>Viridiplantae</taxon>
        <taxon>Streptophyta</taxon>
        <taxon>Embryophyta</taxon>
        <taxon>Tracheophyta</taxon>
        <taxon>Spermatophyta</taxon>
        <taxon>Magnoliopsida</taxon>
        <taxon>Amborellales</taxon>
        <taxon>Amborellaceae</taxon>
        <taxon>Amborella</taxon>
    </lineage>
</organism>
<evidence type="ECO:0000313" key="3">
    <source>
        <dbReference type="Proteomes" id="UP000017836"/>
    </source>
</evidence>
<name>W1P5D6_AMBTC</name>
<dbReference type="EMBL" id="KI394012">
    <property type="protein sequence ID" value="ERN05117.1"/>
    <property type="molecule type" value="Genomic_DNA"/>
</dbReference>
<feature type="compositionally biased region" description="Basic and acidic residues" evidence="1">
    <location>
        <begin position="35"/>
        <end position="50"/>
    </location>
</feature>
<dbReference type="AlphaFoldDB" id="W1P5D6"/>
<dbReference type="Gramene" id="ERN05117">
    <property type="protein sequence ID" value="ERN05117"/>
    <property type="gene ID" value="AMTR_s00053p00167750"/>
</dbReference>
<protein>
    <submittedName>
        <fullName evidence="2">Uncharacterized protein</fullName>
    </submittedName>
</protein>
<feature type="region of interest" description="Disordered" evidence="1">
    <location>
        <begin position="20"/>
        <end position="74"/>
    </location>
</feature>
<keyword evidence="3" id="KW-1185">Reference proteome</keyword>
<evidence type="ECO:0000313" key="2">
    <source>
        <dbReference type="EMBL" id="ERN05117.1"/>
    </source>
</evidence>
<dbReference type="Proteomes" id="UP000017836">
    <property type="component" value="Unassembled WGS sequence"/>
</dbReference>
<evidence type="ECO:0000256" key="1">
    <source>
        <dbReference type="SAM" id="MobiDB-lite"/>
    </source>
</evidence>
<gene>
    <name evidence="2" type="ORF">AMTR_s00053p00167750</name>
</gene>
<accession>W1P5D6</accession>